<dbReference type="Pfam" id="PF03009">
    <property type="entry name" value="GDPD"/>
    <property type="match status" value="1"/>
</dbReference>
<evidence type="ECO:0000313" key="3">
    <source>
        <dbReference type="Proteomes" id="UP000192610"/>
    </source>
</evidence>
<evidence type="ECO:0000259" key="1">
    <source>
        <dbReference type="PROSITE" id="PS51704"/>
    </source>
</evidence>
<dbReference type="STRING" id="354355.SAMN05660816_04550"/>
<dbReference type="Gene3D" id="3.20.20.190">
    <property type="entry name" value="Phosphatidylinositol (PI) phosphodiesterase"/>
    <property type="match status" value="1"/>
</dbReference>
<gene>
    <name evidence="2" type="ORF">A4H97_23255</name>
</gene>
<protein>
    <recommendedName>
        <fullName evidence="1">GP-PDE domain-containing protein</fullName>
    </recommendedName>
</protein>
<dbReference type="SUPFAM" id="SSF51695">
    <property type="entry name" value="PLC-like phosphodiesterases"/>
    <property type="match status" value="1"/>
</dbReference>
<name>A0A1V9F508_9BACT</name>
<accession>A0A1V9F508</accession>
<dbReference type="EMBL" id="LVXG01000006">
    <property type="protein sequence ID" value="OQP53371.1"/>
    <property type="molecule type" value="Genomic_DNA"/>
</dbReference>
<evidence type="ECO:0000313" key="2">
    <source>
        <dbReference type="EMBL" id="OQP53371.1"/>
    </source>
</evidence>
<proteinExistence type="predicted"/>
<dbReference type="RefSeq" id="WP_207631485.1">
    <property type="nucleotide sequence ID" value="NZ_FOCZ01000008.1"/>
</dbReference>
<comment type="caution">
    <text evidence="2">The sequence shown here is derived from an EMBL/GenBank/DDBJ whole genome shotgun (WGS) entry which is preliminary data.</text>
</comment>
<dbReference type="PROSITE" id="PS51704">
    <property type="entry name" value="GP_PDE"/>
    <property type="match status" value="1"/>
</dbReference>
<keyword evidence="3" id="KW-1185">Reference proteome</keyword>
<dbReference type="Proteomes" id="UP000192610">
    <property type="component" value="Unassembled WGS sequence"/>
</dbReference>
<dbReference type="GO" id="GO:0006629">
    <property type="term" value="P:lipid metabolic process"/>
    <property type="evidence" value="ECO:0007669"/>
    <property type="project" value="InterPro"/>
</dbReference>
<dbReference type="AlphaFoldDB" id="A0A1V9F508"/>
<dbReference type="InterPro" id="IPR030395">
    <property type="entry name" value="GP_PDE_dom"/>
</dbReference>
<dbReference type="PANTHER" id="PTHR46211">
    <property type="entry name" value="GLYCEROPHOSPHORYL DIESTER PHOSPHODIESTERASE"/>
    <property type="match status" value="1"/>
</dbReference>
<dbReference type="PANTHER" id="PTHR46211:SF14">
    <property type="entry name" value="GLYCEROPHOSPHODIESTER PHOSPHODIESTERASE"/>
    <property type="match status" value="1"/>
</dbReference>
<sequence>MNRILGLSVVAGCLAACTASKHMSIPANYPAFYKEGHRGTRGLMPENTIPAMKKGVEVGANCIEVDVYLTKDGKVLISHDPFVNVTHSLYADGSEIAKDDAKKYIWHQMNYEDIRKFDVGSKPYAAFPQQQKMKVELPLLGELIDSVEAYVTANNLPKPIYNIELKTSPKYDSLQYNSGPAELVDAVMKEVKAKNIGNRFYIQSFDVRPLQYVHKQYTDLVIGYLTVGKNLDSNLKSLGFLPHIYSPESSLVNKTMADYCHSKNMKLVPWTVNDKEKMKSLIADGVDGIITDYPNLFKEIGR</sequence>
<reference evidence="3" key="1">
    <citation type="submission" date="2016-04" db="EMBL/GenBank/DDBJ databases">
        <authorList>
            <person name="Chen L."/>
            <person name="Zhuang W."/>
            <person name="Wang G."/>
        </authorList>
    </citation>
    <scope>NUCLEOTIDE SEQUENCE [LARGE SCALE GENOMIC DNA]</scope>
    <source>
        <strain evidence="3">17621</strain>
    </source>
</reference>
<dbReference type="GO" id="GO:0008081">
    <property type="term" value="F:phosphoric diester hydrolase activity"/>
    <property type="evidence" value="ECO:0007669"/>
    <property type="project" value="InterPro"/>
</dbReference>
<organism evidence="2 3">
    <name type="scientific">Niastella yeongjuensis</name>
    <dbReference type="NCBI Taxonomy" id="354355"/>
    <lineage>
        <taxon>Bacteria</taxon>
        <taxon>Pseudomonadati</taxon>
        <taxon>Bacteroidota</taxon>
        <taxon>Chitinophagia</taxon>
        <taxon>Chitinophagales</taxon>
        <taxon>Chitinophagaceae</taxon>
        <taxon>Niastella</taxon>
    </lineage>
</organism>
<feature type="domain" description="GP-PDE" evidence="1">
    <location>
        <begin position="32"/>
        <end position="301"/>
    </location>
</feature>
<dbReference type="InterPro" id="IPR017946">
    <property type="entry name" value="PLC-like_Pdiesterase_TIM-brl"/>
</dbReference>